<evidence type="ECO:0000259" key="1">
    <source>
        <dbReference type="PROSITE" id="PS50943"/>
    </source>
</evidence>
<dbReference type="InterPro" id="IPR010982">
    <property type="entry name" value="Lambda_DNA-bd_dom_sf"/>
</dbReference>
<proteinExistence type="predicted"/>
<dbReference type="Proteomes" id="UP000218505">
    <property type="component" value="Chromosome"/>
</dbReference>
<feature type="domain" description="HTH cro/C1-type" evidence="1">
    <location>
        <begin position="15"/>
        <end position="64"/>
    </location>
</feature>
<dbReference type="CDD" id="cd00093">
    <property type="entry name" value="HTH_XRE"/>
    <property type="match status" value="1"/>
</dbReference>
<dbReference type="Pfam" id="PF19054">
    <property type="entry name" value="DUF5753"/>
    <property type="match status" value="1"/>
</dbReference>
<organism evidence="2 3">
    <name type="scientific">Actinosynnema pretiosum</name>
    <dbReference type="NCBI Taxonomy" id="42197"/>
    <lineage>
        <taxon>Bacteria</taxon>
        <taxon>Bacillati</taxon>
        <taxon>Actinomycetota</taxon>
        <taxon>Actinomycetes</taxon>
        <taxon>Pseudonocardiales</taxon>
        <taxon>Pseudonocardiaceae</taxon>
        <taxon>Actinosynnema</taxon>
    </lineage>
</organism>
<dbReference type="Pfam" id="PF13560">
    <property type="entry name" value="HTH_31"/>
    <property type="match status" value="1"/>
</dbReference>
<protein>
    <recommendedName>
        <fullName evidence="1">HTH cro/C1-type domain-containing protein</fullName>
    </recommendedName>
</protein>
<dbReference type="KEGG" id="apre:CNX65_12350"/>
<dbReference type="InterPro" id="IPR043917">
    <property type="entry name" value="DUF5753"/>
</dbReference>
<dbReference type="SMART" id="SM00530">
    <property type="entry name" value="HTH_XRE"/>
    <property type="match status" value="1"/>
</dbReference>
<reference evidence="2" key="1">
    <citation type="submission" date="2017-09" db="EMBL/GenBank/DDBJ databases">
        <title>Complete Genome Sequence of ansamitocin-producing Bacterium Actinosynnema pretiosum X47.</title>
        <authorList>
            <person name="Cao G."/>
            <person name="Zong G."/>
            <person name="Zhong C."/>
            <person name="Fu J."/>
        </authorList>
    </citation>
    <scope>NUCLEOTIDE SEQUENCE [LARGE SCALE GENOMIC DNA]</scope>
    <source>
        <strain evidence="2">X47</strain>
    </source>
</reference>
<dbReference type="PROSITE" id="PS50943">
    <property type="entry name" value="HTH_CROC1"/>
    <property type="match status" value="1"/>
</dbReference>
<name>A0A290Z4L3_9PSEU</name>
<accession>A0A290Z4L3</accession>
<dbReference type="EMBL" id="CP023445">
    <property type="protein sequence ID" value="ATE53991.1"/>
    <property type="molecule type" value="Genomic_DNA"/>
</dbReference>
<dbReference type="GO" id="GO:0003677">
    <property type="term" value="F:DNA binding"/>
    <property type="evidence" value="ECO:0007669"/>
    <property type="project" value="InterPro"/>
</dbReference>
<dbReference type="Gene3D" id="1.10.260.40">
    <property type="entry name" value="lambda repressor-like DNA-binding domains"/>
    <property type="match status" value="1"/>
</dbReference>
<dbReference type="InterPro" id="IPR001387">
    <property type="entry name" value="Cro/C1-type_HTH"/>
</dbReference>
<dbReference type="RefSeq" id="WP_096492917.1">
    <property type="nucleotide sequence ID" value="NZ_CP023445.1"/>
</dbReference>
<evidence type="ECO:0000313" key="2">
    <source>
        <dbReference type="EMBL" id="ATE53991.1"/>
    </source>
</evidence>
<dbReference type="AlphaFoldDB" id="A0A290Z4L3"/>
<gene>
    <name evidence="2" type="ORF">CNX65_12350</name>
</gene>
<keyword evidence="3" id="KW-1185">Reference proteome</keyword>
<sequence length="276" mass="30982">MSTPAKKAQGLGAQLRVIRKRSGLSMKEVADRMGWSEAKVSRMETGKRPVDSEEVSGILAIFKIVGGERERLMAMARTPEEPAWIETIRAGLPNESVTLATYENEAVSITNWSPLLVPGLLQTMETASAFMRLDGIPDHDIGARLMGRSHRQRMLERVHYTAIIDETVLHRRLGDEHTHRAQLRHLVAMAERERVAIRLIPVNSASHSALISPFMLLEFDHQPPIVHVELSRSGAFFVDPAETDIYVRQRAQLLSVSMDEADSVRLIRKLIEEKGP</sequence>
<evidence type="ECO:0000313" key="3">
    <source>
        <dbReference type="Proteomes" id="UP000218505"/>
    </source>
</evidence>
<dbReference type="SUPFAM" id="SSF47413">
    <property type="entry name" value="lambda repressor-like DNA-binding domains"/>
    <property type="match status" value="1"/>
</dbReference>